<evidence type="ECO:0000313" key="1">
    <source>
        <dbReference type="EMBL" id="OWQ95759.1"/>
    </source>
</evidence>
<name>A0A246JS00_9SPHN</name>
<keyword evidence="2" id="KW-1185">Reference proteome</keyword>
<organism evidence="1 2">
    <name type="scientific">Sphingopyxis bauzanensis</name>
    <dbReference type="NCBI Taxonomy" id="651663"/>
    <lineage>
        <taxon>Bacteria</taxon>
        <taxon>Pseudomonadati</taxon>
        <taxon>Pseudomonadota</taxon>
        <taxon>Alphaproteobacteria</taxon>
        <taxon>Sphingomonadales</taxon>
        <taxon>Sphingomonadaceae</taxon>
        <taxon>Sphingopyxis</taxon>
    </lineage>
</organism>
<accession>A0A246JS00</accession>
<dbReference type="Pfam" id="PF23978">
    <property type="entry name" value="DUF7303"/>
    <property type="match status" value="1"/>
</dbReference>
<dbReference type="Proteomes" id="UP000197361">
    <property type="component" value="Unassembled WGS sequence"/>
</dbReference>
<sequence>MIDVKIETGLPIPEPRSRGMKPNYPFANLKVGESFSVPISGERYGTGNEKALQRVMSAAANWKRRNDTKAKFTTRIDRADGVVRCWRLA</sequence>
<dbReference type="EMBL" id="NISK01000003">
    <property type="protein sequence ID" value="OWQ95759.1"/>
    <property type="molecule type" value="Genomic_DNA"/>
</dbReference>
<gene>
    <name evidence="1" type="ORF">CDQ92_13330</name>
</gene>
<comment type="caution">
    <text evidence="1">The sequence shown here is derived from an EMBL/GenBank/DDBJ whole genome shotgun (WGS) entry which is preliminary data.</text>
</comment>
<dbReference type="RefSeq" id="WP_088441861.1">
    <property type="nucleotide sequence ID" value="NZ_BMMC01000002.1"/>
</dbReference>
<reference evidence="1 2" key="1">
    <citation type="journal article" date="2010" name="Int. J. Syst. Evol. Microbiol.">
        <title>Sphingopyxis bauzanensis sp. nov., a psychrophilic bacterium isolated from soil.</title>
        <authorList>
            <person name="Zhang D.C."/>
            <person name="Liu H.C."/>
            <person name="Xin Y.H."/>
            <person name="Zhou Y.G."/>
            <person name="Schinner F."/>
            <person name="Margesin R."/>
        </authorList>
    </citation>
    <scope>NUCLEOTIDE SEQUENCE [LARGE SCALE GENOMIC DNA]</scope>
    <source>
        <strain evidence="1 2">DSM 22271</strain>
    </source>
</reference>
<protein>
    <submittedName>
        <fullName evidence="1">Uncharacterized protein</fullName>
    </submittedName>
</protein>
<dbReference type="AlphaFoldDB" id="A0A246JS00"/>
<evidence type="ECO:0000313" key="2">
    <source>
        <dbReference type="Proteomes" id="UP000197361"/>
    </source>
</evidence>
<dbReference type="InterPro" id="IPR055727">
    <property type="entry name" value="DUF7303"/>
</dbReference>
<dbReference type="OrthoDB" id="8503279at2"/>
<proteinExistence type="predicted"/>